<evidence type="ECO:0000313" key="2">
    <source>
        <dbReference type="Proteomes" id="UP000432089"/>
    </source>
</evidence>
<name>A0A7V7TX10_9HYPH</name>
<sequence>MAFGDEPPENDNRTRDDVLDEIANLTLQSYQLAKGMDHHFLMYLIGMVLIEVGYETTGSHPEG</sequence>
<evidence type="ECO:0000313" key="1">
    <source>
        <dbReference type="EMBL" id="KAB0680185.1"/>
    </source>
</evidence>
<protein>
    <submittedName>
        <fullName evidence="1">Uncharacterized protein</fullName>
    </submittedName>
</protein>
<organism evidence="1 2">
    <name type="scientific">Plantimonas leprariae</name>
    <dbReference type="NCBI Taxonomy" id="2615207"/>
    <lineage>
        <taxon>Bacteria</taxon>
        <taxon>Pseudomonadati</taxon>
        <taxon>Pseudomonadota</taxon>
        <taxon>Alphaproteobacteria</taxon>
        <taxon>Hyphomicrobiales</taxon>
        <taxon>Aurantimonadaceae</taxon>
        <taxon>Plantimonas</taxon>
    </lineage>
</organism>
<accession>A0A7V7TX10</accession>
<dbReference type="AlphaFoldDB" id="A0A7V7TX10"/>
<dbReference type="Proteomes" id="UP000432089">
    <property type="component" value="Unassembled WGS sequence"/>
</dbReference>
<dbReference type="RefSeq" id="WP_150969241.1">
    <property type="nucleotide sequence ID" value="NZ_VZDO01000005.1"/>
</dbReference>
<comment type="caution">
    <text evidence="1">The sequence shown here is derived from an EMBL/GenBank/DDBJ whole genome shotgun (WGS) entry which is preliminary data.</text>
</comment>
<reference evidence="1 2" key="1">
    <citation type="submission" date="2019-09" db="EMBL/GenBank/DDBJ databases">
        <title>YIM 132180 draft genome.</title>
        <authorList>
            <person name="Zhang K."/>
        </authorList>
    </citation>
    <scope>NUCLEOTIDE SEQUENCE [LARGE SCALE GENOMIC DNA]</scope>
    <source>
        <strain evidence="1 2">YIM 132180</strain>
    </source>
</reference>
<dbReference type="EMBL" id="VZDO01000005">
    <property type="protein sequence ID" value="KAB0680185.1"/>
    <property type="molecule type" value="Genomic_DNA"/>
</dbReference>
<gene>
    <name evidence="1" type="ORF">F6X38_08320</name>
</gene>
<keyword evidence="2" id="KW-1185">Reference proteome</keyword>
<proteinExistence type="predicted"/>